<evidence type="ECO:0000313" key="2">
    <source>
        <dbReference type="EMBL" id="JAD19402.1"/>
    </source>
</evidence>
<reference evidence="2" key="2">
    <citation type="journal article" date="2015" name="Data Brief">
        <title>Shoot transcriptome of the giant reed, Arundo donax.</title>
        <authorList>
            <person name="Barrero R.A."/>
            <person name="Guerrero F.D."/>
            <person name="Moolhuijzen P."/>
            <person name="Goolsby J.A."/>
            <person name="Tidwell J."/>
            <person name="Bellgard S.E."/>
            <person name="Bellgard M.I."/>
        </authorList>
    </citation>
    <scope>NUCLEOTIDE SEQUENCE</scope>
    <source>
        <tissue evidence="2">Shoot tissue taken approximately 20 cm above the soil surface</tissue>
    </source>
</reference>
<sequence length="26" mass="2601">MSSRGTGGASCSSSRIHHDHVTGLGC</sequence>
<organism evidence="2">
    <name type="scientific">Arundo donax</name>
    <name type="common">Giant reed</name>
    <name type="synonym">Donax arundinaceus</name>
    <dbReference type="NCBI Taxonomy" id="35708"/>
    <lineage>
        <taxon>Eukaryota</taxon>
        <taxon>Viridiplantae</taxon>
        <taxon>Streptophyta</taxon>
        <taxon>Embryophyta</taxon>
        <taxon>Tracheophyta</taxon>
        <taxon>Spermatophyta</taxon>
        <taxon>Magnoliopsida</taxon>
        <taxon>Liliopsida</taxon>
        <taxon>Poales</taxon>
        <taxon>Poaceae</taxon>
        <taxon>PACMAD clade</taxon>
        <taxon>Arundinoideae</taxon>
        <taxon>Arundineae</taxon>
        <taxon>Arundo</taxon>
    </lineage>
</organism>
<feature type="region of interest" description="Disordered" evidence="1">
    <location>
        <begin position="1"/>
        <end position="26"/>
    </location>
</feature>
<protein>
    <submittedName>
        <fullName evidence="2">Uncharacterized protein</fullName>
    </submittedName>
</protein>
<name>A0A0A8Y5X1_ARUDO</name>
<dbReference type="AlphaFoldDB" id="A0A0A8Y5X1"/>
<evidence type="ECO:0000256" key="1">
    <source>
        <dbReference type="SAM" id="MobiDB-lite"/>
    </source>
</evidence>
<reference evidence="2" key="1">
    <citation type="submission" date="2014-09" db="EMBL/GenBank/DDBJ databases">
        <authorList>
            <person name="Magalhaes I.L.F."/>
            <person name="Oliveira U."/>
            <person name="Santos F.R."/>
            <person name="Vidigal T.H.D.A."/>
            <person name="Brescovit A.D."/>
            <person name="Santos A.J."/>
        </authorList>
    </citation>
    <scope>NUCLEOTIDE SEQUENCE</scope>
    <source>
        <tissue evidence="2">Shoot tissue taken approximately 20 cm above the soil surface</tissue>
    </source>
</reference>
<accession>A0A0A8Y5X1</accession>
<proteinExistence type="predicted"/>
<dbReference type="EMBL" id="GBRH01278493">
    <property type="protein sequence ID" value="JAD19402.1"/>
    <property type="molecule type" value="Transcribed_RNA"/>
</dbReference>